<dbReference type="InterPro" id="IPR001343">
    <property type="entry name" value="Hemolysn_Ca-bd"/>
</dbReference>
<keyword evidence="2" id="KW-0964">Secreted</keyword>
<dbReference type="EMBL" id="CADCTG010000367">
    <property type="protein sequence ID" value="CAA9290230.1"/>
    <property type="molecule type" value="Genomic_DNA"/>
</dbReference>
<keyword evidence="4" id="KW-0378">Hydrolase</keyword>
<accession>A0A6J4JY44</accession>
<evidence type="ECO:0000259" key="3">
    <source>
        <dbReference type="Pfam" id="PF13946"/>
    </source>
</evidence>
<dbReference type="PROSITE" id="PS00330">
    <property type="entry name" value="HEMOLYSIN_CALCIUM"/>
    <property type="match status" value="4"/>
</dbReference>
<dbReference type="GO" id="GO:0005509">
    <property type="term" value="F:calcium ion binding"/>
    <property type="evidence" value="ECO:0007669"/>
    <property type="project" value="InterPro"/>
</dbReference>
<proteinExistence type="predicted"/>
<dbReference type="InterPro" id="IPR050557">
    <property type="entry name" value="RTX_toxin/Mannuronan_C5-epim"/>
</dbReference>
<dbReference type="InterPro" id="IPR018511">
    <property type="entry name" value="Hemolysin-typ_Ca-bd_CS"/>
</dbReference>
<dbReference type="InterPro" id="IPR011049">
    <property type="entry name" value="Serralysin-like_metalloprot_C"/>
</dbReference>
<reference evidence="4" key="1">
    <citation type="submission" date="2020-02" db="EMBL/GenBank/DDBJ databases">
        <authorList>
            <person name="Meier V. D."/>
        </authorList>
    </citation>
    <scope>NUCLEOTIDE SEQUENCE</scope>
    <source>
        <strain evidence="4">AVDCRST_MAG08</strain>
    </source>
</reference>
<dbReference type="Gene3D" id="2.150.10.10">
    <property type="entry name" value="Serralysin-like metalloprotease, C-terminal"/>
    <property type="match status" value="2"/>
</dbReference>
<evidence type="ECO:0000313" key="4">
    <source>
        <dbReference type="EMBL" id="CAA9290230.1"/>
    </source>
</evidence>
<dbReference type="Pfam" id="PF00353">
    <property type="entry name" value="HemolysinCabind"/>
    <property type="match status" value="2"/>
</dbReference>
<gene>
    <name evidence="4" type="ORF">AVDCRST_MAG08-4544</name>
</gene>
<protein>
    <submittedName>
        <fullName evidence="4">Alkaline phosphatase</fullName>
        <ecNumber evidence="4">3.1.3.1</ecNumber>
    </submittedName>
</protein>
<dbReference type="InterPro" id="IPR038255">
    <property type="entry name" value="PBS_linker_sf"/>
</dbReference>
<organism evidence="4">
    <name type="scientific">uncultured Acetobacteraceae bacterium</name>
    <dbReference type="NCBI Taxonomy" id="169975"/>
    <lineage>
        <taxon>Bacteria</taxon>
        <taxon>Pseudomonadati</taxon>
        <taxon>Pseudomonadota</taxon>
        <taxon>Alphaproteobacteria</taxon>
        <taxon>Acetobacterales</taxon>
        <taxon>Acetobacteraceae</taxon>
        <taxon>environmental samples</taxon>
    </lineage>
</organism>
<dbReference type="PANTHER" id="PTHR38340:SF1">
    <property type="entry name" value="S-LAYER PROTEIN"/>
    <property type="match status" value="1"/>
</dbReference>
<evidence type="ECO:0000256" key="1">
    <source>
        <dbReference type="ARBA" id="ARBA00004613"/>
    </source>
</evidence>
<dbReference type="GO" id="GO:0005576">
    <property type="term" value="C:extracellular region"/>
    <property type="evidence" value="ECO:0007669"/>
    <property type="project" value="UniProtKB-SubCell"/>
</dbReference>
<dbReference type="SUPFAM" id="SSF51120">
    <property type="entry name" value="beta-Roll"/>
    <property type="match status" value="2"/>
</dbReference>
<dbReference type="EC" id="3.1.3.1" evidence="4"/>
<name>A0A6J4JY44_9PROT</name>
<dbReference type="Pfam" id="PF13946">
    <property type="entry name" value="DUF4214"/>
    <property type="match status" value="2"/>
</dbReference>
<sequence length="437" mass="44275">MAVISGNGAIFGTEAADQITGGDGNDTLIGGAGADVLNGGAGVDFAEYPNSPSGIEASIAAGTVGNDGTGSSDTLIGIEGIVGSLNNDRLTGSALADVLVGLEGADTLDGGAGDDLLRGGGGADQIAGGDGIDTAFYGGGLRSYALTVTGAGFTVVDNRSTGDADGTDSGVGVEIFSFADGRLVFDANDPAARVVRLYDAALDRLPDQAGLNAWTGAVQGGQPLSGLASGFLASDEFRARFGDIGDNGAYVDRLYQNVLGRAGDAAGREAWTAALNAGTSRADVLVAFSESAESKAGTSALVQNGIWDRSEAAAQVARLYDTVFGRLPDAPGLVAWKTAIEGGQVTLVQVADAFTSSGEFRAQYGNLNNRDFANALYVNTLDRAADQAGLDYWTGVLNSGLSRAEVVLAFSESREHVALTAANIQSENPSEFGILFA</sequence>
<comment type="subcellular location">
    <subcellularLocation>
        <location evidence="1">Secreted</location>
    </subcellularLocation>
</comment>
<evidence type="ECO:0000256" key="2">
    <source>
        <dbReference type="ARBA" id="ARBA00022525"/>
    </source>
</evidence>
<dbReference type="GO" id="GO:0004035">
    <property type="term" value="F:alkaline phosphatase activity"/>
    <property type="evidence" value="ECO:0007669"/>
    <property type="project" value="UniProtKB-EC"/>
</dbReference>
<dbReference type="Gene3D" id="1.10.3130.20">
    <property type="entry name" value="Phycobilisome linker domain"/>
    <property type="match status" value="1"/>
</dbReference>
<dbReference type="InterPro" id="IPR025282">
    <property type="entry name" value="DUF4214"/>
</dbReference>
<feature type="domain" description="DUF4214" evidence="3">
    <location>
        <begin position="228"/>
        <end position="296"/>
    </location>
</feature>
<dbReference type="PRINTS" id="PR00313">
    <property type="entry name" value="CABNDNGRPT"/>
</dbReference>
<feature type="domain" description="DUF4214" evidence="3">
    <location>
        <begin position="351"/>
        <end position="419"/>
    </location>
</feature>
<dbReference type="AlphaFoldDB" id="A0A6J4JY44"/>
<dbReference type="PANTHER" id="PTHR38340">
    <property type="entry name" value="S-LAYER PROTEIN"/>
    <property type="match status" value="1"/>
</dbReference>